<dbReference type="InterPro" id="IPR020568">
    <property type="entry name" value="Ribosomal_Su5_D2-typ_SF"/>
</dbReference>
<evidence type="ECO:0000256" key="2">
    <source>
        <dbReference type="ARBA" id="ARBA00012052"/>
    </source>
</evidence>
<evidence type="ECO:0000256" key="5">
    <source>
        <dbReference type="ARBA" id="ARBA00022741"/>
    </source>
</evidence>
<feature type="active site" evidence="10">
    <location>
        <position position="149"/>
    </location>
</feature>
<keyword evidence="8 10" id="KW-0414">Isoprene biosynthesis</keyword>
<dbReference type="InterPro" id="IPR014721">
    <property type="entry name" value="Ribsml_uS5_D2-typ_fold_subgr"/>
</dbReference>
<evidence type="ECO:0000313" key="13">
    <source>
        <dbReference type="EMBL" id="MET3793038.1"/>
    </source>
</evidence>
<dbReference type="Pfam" id="PF00288">
    <property type="entry name" value="GHMP_kinases_N"/>
    <property type="match status" value="1"/>
</dbReference>
<feature type="domain" description="GHMP kinase C-terminal" evidence="12">
    <location>
        <begin position="213"/>
        <end position="282"/>
    </location>
</feature>
<dbReference type="SUPFAM" id="SSF54211">
    <property type="entry name" value="Ribosomal protein S5 domain 2-like"/>
    <property type="match status" value="1"/>
</dbReference>
<name>A0ABV2N1U7_9HYPH</name>
<feature type="binding site" evidence="10">
    <location>
        <begin position="108"/>
        <end position="118"/>
    </location>
    <ligand>
        <name>ATP</name>
        <dbReference type="ChEBI" id="CHEBI:30616"/>
    </ligand>
</feature>
<feature type="active site" evidence="10">
    <location>
        <position position="22"/>
    </location>
</feature>
<dbReference type="Pfam" id="PF08544">
    <property type="entry name" value="GHMP_kinases_C"/>
    <property type="match status" value="1"/>
</dbReference>
<comment type="catalytic activity">
    <reaction evidence="10">
        <text>4-CDP-2-C-methyl-D-erythritol + ATP = 4-CDP-2-C-methyl-D-erythritol 2-phosphate + ADP + H(+)</text>
        <dbReference type="Rhea" id="RHEA:18437"/>
        <dbReference type="ChEBI" id="CHEBI:15378"/>
        <dbReference type="ChEBI" id="CHEBI:30616"/>
        <dbReference type="ChEBI" id="CHEBI:57823"/>
        <dbReference type="ChEBI" id="CHEBI:57919"/>
        <dbReference type="ChEBI" id="CHEBI:456216"/>
        <dbReference type="EC" id="2.7.1.148"/>
    </reaction>
</comment>
<dbReference type="PANTHER" id="PTHR43527:SF2">
    <property type="entry name" value="4-DIPHOSPHOCYTIDYL-2-C-METHYL-D-ERYTHRITOL KINASE, CHLOROPLASTIC"/>
    <property type="match status" value="1"/>
</dbReference>
<dbReference type="Gene3D" id="3.30.230.10">
    <property type="match status" value="1"/>
</dbReference>
<evidence type="ECO:0000256" key="3">
    <source>
        <dbReference type="ARBA" id="ARBA00017473"/>
    </source>
</evidence>
<evidence type="ECO:0000313" key="14">
    <source>
        <dbReference type="Proteomes" id="UP001549076"/>
    </source>
</evidence>
<gene>
    <name evidence="10" type="primary">ispE</name>
    <name evidence="13" type="ORF">ABID37_003261</name>
</gene>
<dbReference type="SUPFAM" id="SSF55060">
    <property type="entry name" value="GHMP Kinase, C-terminal domain"/>
    <property type="match status" value="1"/>
</dbReference>
<dbReference type="NCBIfam" id="TIGR00154">
    <property type="entry name" value="ispE"/>
    <property type="match status" value="1"/>
</dbReference>
<dbReference type="PIRSF" id="PIRSF010376">
    <property type="entry name" value="IspE"/>
    <property type="match status" value="1"/>
</dbReference>
<dbReference type="Proteomes" id="UP001549076">
    <property type="component" value="Unassembled WGS sequence"/>
</dbReference>
<evidence type="ECO:0000256" key="8">
    <source>
        <dbReference type="ARBA" id="ARBA00023229"/>
    </source>
</evidence>
<evidence type="ECO:0000259" key="11">
    <source>
        <dbReference type="Pfam" id="PF00288"/>
    </source>
</evidence>
<dbReference type="EC" id="2.7.1.148" evidence="2 10"/>
<dbReference type="InterPro" id="IPR036554">
    <property type="entry name" value="GHMP_kinase_C_sf"/>
</dbReference>
<dbReference type="Gene3D" id="3.30.70.890">
    <property type="entry name" value="GHMP kinase, C-terminal domain"/>
    <property type="match status" value="1"/>
</dbReference>
<evidence type="ECO:0000259" key="12">
    <source>
        <dbReference type="Pfam" id="PF08544"/>
    </source>
</evidence>
<protein>
    <recommendedName>
        <fullName evidence="3 10">4-diphosphocytidyl-2-C-methyl-D-erythritol kinase</fullName>
        <shortName evidence="10">CMK</shortName>
        <ecNumber evidence="2 10">2.7.1.148</ecNumber>
    </recommendedName>
    <alternativeName>
        <fullName evidence="9 10">4-(cytidine-5'-diphospho)-2-C-methyl-D-erythritol kinase</fullName>
    </alternativeName>
</protein>
<keyword evidence="6 10" id="KW-0418">Kinase</keyword>
<dbReference type="InterPro" id="IPR004424">
    <property type="entry name" value="IspE"/>
</dbReference>
<organism evidence="13 14">
    <name type="scientific">Aquamicrobium terrae</name>
    <dbReference type="NCBI Taxonomy" id="1324945"/>
    <lineage>
        <taxon>Bacteria</taxon>
        <taxon>Pseudomonadati</taxon>
        <taxon>Pseudomonadota</taxon>
        <taxon>Alphaproteobacteria</taxon>
        <taxon>Hyphomicrobiales</taxon>
        <taxon>Phyllobacteriaceae</taxon>
        <taxon>Aquamicrobium</taxon>
    </lineage>
</organism>
<evidence type="ECO:0000256" key="4">
    <source>
        <dbReference type="ARBA" id="ARBA00022679"/>
    </source>
</evidence>
<comment type="pathway">
    <text evidence="10">Isoprenoid biosynthesis; isopentenyl diphosphate biosynthesis via DXP pathway; isopentenyl diphosphate from 1-deoxy-D-xylulose 5-phosphate: step 3/6.</text>
</comment>
<dbReference type="EMBL" id="JBEPML010000011">
    <property type="protein sequence ID" value="MET3793038.1"/>
    <property type="molecule type" value="Genomic_DNA"/>
</dbReference>
<dbReference type="HAMAP" id="MF_00061">
    <property type="entry name" value="IspE"/>
    <property type="match status" value="1"/>
</dbReference>
<keyword evidence="7 10" id="KW-0067">ATP-binding</keyword>
<comment type="caution">
    <text evidence="13">The sequence shown here is derived from an EMBL/GenBank/DDBJ whole genome shotgun (WGS) entry which is preliminary data.</text>
</comment>
<accession>A0ABV2N1U7</accession>
<evidence type="ECO:0000256" key="7">
    <source>
        <dbReference type="ARBA" id="ARBA00022840"/>
    </source>
</evidence>
<comment type="function">
    <text evidence="10">Catalyzes the phosphorylation of the position 2 hydroxy group of 4-diphosphocytidyl-2C-methyl-D-erythritol.</text>
</comment>
<dbReference type="PANTHER" id="PTHR43527">
    <property type="entry name" value="4-DIPHOSPHOCYTIDYL-2-C-METHYL-D-ERYTHRITOL KINASE, CHLOROPLASTIC"/>
    <property type="match status" value="1"/>
</dbReference>
<dbReference type="GO" id="GO:0050515">
    <property type="term" value="F:4-(cytidine 5'-diphospho)-2-C-methyl-D-erythritol kinase activity"/>
    <property type="evidence" value="ECO:0007669"/>
    <property type="project" value="UniProtKB-EC"/>
</dbReference>
<comment type="similarity">
    <text evidence="1 10">Belongs to the GHMP kinase family. IspE subfamily.</text>
</comment>
<feature type="domain" description="GHMP kinase N-terminal" evidence="11">
    <location>
        <begin position="79"/>
        <end position="154"/>
    </location>
</feature>
<evidence type="ECO:0000256" key="6">
    <source>
        <dbReference type="ARBA" id="ARBA00022777"/>
    </source>
</evidence>
<dbReference type="InterPro" id="IPR013750">
    <property type="entry name" value="GHMP_kinase_C_dom"/>
</dbReference>
<dbReference type="InterPro" id="IPR006204">
    <property type="entry name" value="GHMP_kinase_N_dom"/>
</dbReference>
<dbReference type="RefSeq" id="WP_354196593.1">
    <property type="nucleotide sequence ID" value="NZ_JBEPML010000011.1"/>
</dbReference>
<evidence type="ECO:0000256" key="1">
    <source>
        <dbReference type="ARBA" id="ARBA00009684"/>
    </source>
</evidence>
<keyword evidence="4 10" id="KW-0808">Transferase</keyword>
<keyword evidence="14" id="KW-1185">Reference proteome</keyword>
<dbReference type="NCBIfam" id="NF011202">
    <property type="entry name" value="PRK14608.1"/>
    <property type="match status" value="1"/>
</dbReference>
<proteinExistence type="inferred from homology"/>
<sequence length="296" mass="30642">MDTALDAPPEAVGTFAEAAPAKINLALHVVDRRPDGYHELETLVVFTEYGDRLTVEPAARDHFSIHGSYGGQLPVDEGNLVVRAREALRRACGADLRPVSIRLEKNLPIASGIGGGSSDAAAALRALARHWRLADTAFADAVALALGADVPMCLAARPLLARGAGERIEPVSGLPRLAVVLVNPGVEVSTPQVFSGLASRENPPLQALPGKADFEALLGWLAASRNDLEPPALSIAPAIAESLAALAASGAAFTRMSGSGATCFGLYASDSAARAAADIIRRDRPGWFVAATSTTG</sequence>
<keyword evidence="5 10" id="KW-0547">Nucleotide-binding</keyword>
<evidence type="ECO:0000256" key="9">
    <source>
        <dbReference type="ARBA" id="ARBA00032554"/>
    </source>
</evidence>
<evidence type="ECO:0000256" key="10">
    <source>
        <dbReference type="HAMAP-Rule" id="MF_00061"/>
    </source>
</evidence>
<reference evidence="13 14" key="1">
    <citation type="submission" date="2024-06" db="EMBL/GenBank/DDBJ databases">
        <title>Genomic Encyclopedia of Type Strains, Phase IV (KMG-IV): sequencing the most valuable type-strain genomes for metagenomic binning, comparative biology and taxonomic classification.</title>
        <authorList>
            <person name="Goeker M."/>
        </authorList>
    </citation>
    <scope>NUCLEOTIDE SEQUENCE [LARGE SCALE GENOMIC DNA]</scope>
    <source>
        <strain evidence="13 14">DSM 27865</strain>
    </source>
</reference>